<name>A0A0J9FT38_SPHYA</name>
<sequence>MSARWQAMRFLVAGGGATLADALLYLGLTGQGLDARLSNILSYGGSAILAFLLHRHWTFRARDGLLLSQGGRFMLMVLAGLVLSTLLVWLFATPIGAVPAKGLAICATLCLNFLVSRLFVFAAPGRS</sequence>
<dbReference type="Proteomes" id="UP000037029">
    <property type="component" value="Chromosome"/>
</dbReference>
<dbReference type="InterPro" id="IPR051401">
    <property type="entry name" value="GtrA_CellWall_Glycosyl"/>
</dbReference>
<feature type="transmembrane region" description="Helical" evidence="6">
    <location>
        <begin position="7"/>
        <end position="28"/>
    </location>
</feature>
<keyword evidence="3 6" id="KW-0812">Transmembrane</keyword>
<dbReference type="GO" id="GO:0000271">
    <property type="term" value="P:polysaccharide biosynthetic process"/>
    <property type="evidence" value="ECO:0007669"/>
    <property type="project" value="InterPro"/>
</dbReference>
<comment type="similarity">
    <text evidence="2">Belongs to the GtrA family.</text>
</comment>
<dbReference type="RefSeq" id="WP_048937519.1">
    <property type="nucleotide sequence ID" value="NZ_CP020925.1"/>
</dbReference>
<evidence type="ECO:0000256" key="6">
    <source>
        <dbReference type="SAM" id="Phobius"/>
    </source>
</evidence>
<feature type="transmembrane region" description="Helical" evidence="6">
    <location>
        <begin position="40"/>
        <end position="58"/>
    </location>
</feature>
<dbReference type="EMBL" id="CP020925">
    <property type="protein sequence ID" value="ATP20533.1"/>
    <property type="molecule type" value="Genomic_DNA"/>
</dbReference>
<feature type="transmembrane region" description="Helical" evidence="6">
    <location>
        <begin position="70"/>
        <end position="92"/>
    </location>
</feature>
<gene>
    <name evidence="8" type="ORF">BV87_20580</name>
</gene>
<dbReference type="PANTHER" id="PTHR38459">
    <property type="entry name" value="PROPHAGE BACTOPRENOL-LINKED GLUCOSE TRANSLOCASE HOMOLOG"/>
    <property type="match status" value="1"/>
</dbReference>
<dbReference type="GO" id="GO:0005886">
    <property type="term" value="C:plasma membrane"/>
    <property type="evidence" value="ECO:0007669"/>
    <property type="project" value="TreeGrafter"/>
</dbReference>
<feature type="domain" description="GtrA/DPMS transmembrane" evidence="7">
    <location>
        <begin position="9"/>
        <end position="121"/>
    </location>
</feature>
<dbReference type="Pfam" id="PF04138">
    <property type="entry name" value="GtrA_DPMS_TM"/>
    <property type="match status" value="1"/>
</dbReference>
<evidence type="ECO:0000313" key="9">
    <source>
        <dbReference type="Proteomes" id="UP000037029"/>
    </source>
</evidence>
<proteinExistence type="inferred from homology"/>
<evidence type="ECO:0000256" key="2">
    <source>
        <dbReference type="ARBA" id="ARBA00009399"/>
    </source>
</evidence>
<evidence type="ECO:0000259" key="7">
    <source>
        <dbReference type="Pfam" id="PF04138"/>
    </source>
</evidence>
<feature type="transmembrane region" description="Helical" evidence="6">
    <location>
        <begin position="98"/>
        <end position="120"/>
    </location>
</feature>
<evidence type="ECO:0000256" key="4">
    <source>
        <dbReference type="ARBA" id="ARBA00022989"/>
    </source>
</evidence>
<evidence type="ECO:0000256" key="3">
    <source>
        <dbReference type="ARBA" id="ARBA00022692"/>
    </source>
</evidence>
<organism evidence="8 9">
    <name type="scientific">Sphingobium yanoikuyae</name>
    <name type="common">Sphingomonas yanoikuyae</name>
    <dbReference type="NCBI Taxonomy" id="13690"/>
    <lineage>
        <taxon>Bacteria</taxon>
        <taxon>Pseudomonadati</taxon>
        <taxon>Pseudomonadota</taxon>
        <taxon>Alphaproteobacteria</taxon>
        <taxon>Sphingomonadales</taxon>
        <taxon>Sphingomonadaceae</taxon>
        <taxon>Sphingobium</taxon>
    </lineage>
</organism>
<reference evidence="8 9" key="1">
    <citation type="submission" date="2017-04" db="EMBL/GenBank/DDBJ databases">
        <title>Characterization, genome and methylation analysis of a phthalic acid esters degrading strain Sphingobium yanoikuyae SHJ.</title>
        <authorList>
            <person name="Feng L."/>
        </authorList>
    </citation>
    <scope>NUCLEOTIDE SEQUENCE [LARGE SCALE GENOMIC DNA]</scope>
    <source>
        <strain evidence="8 9">SHJ</strain>
    </source>
</reference>
<protein>
    <recommendedName>
        <fullName evidence="7">GtrA/DPMS transmembrane domain-containing protein</fullName>
    </recommendedName>
</protein>
<dbReference type="AlphaFoldDB" id="A0A0J9FT38"/>
<evidence type="ECO:0000256" key="5">
    <source>
        <dbReference type="ARBA" id="ARBA00023136"/>
    </source>
</evidence>
<keyword evidence="4 6" id="KW-1133">Transmembrane helix</keyword>
<dbReference type="InterPro" id="IPR007267">
    <property type="entry name" value="GtrA_DPMS_TM"/>
</dbReference>
<dbReference type="PANTHER" id="PTHR38459:SF1">
    <property type="entry name" value="PROPHAGE BACTOPRENOL-LINKED GLUCOSE TRANSLOCASE HOMOLOG"/>
    <property type="match status" value="1"/>
</dbReference>
<accession>A0A0J9FT38</accession>
<evidence type="ECO:0000256" key="1">
    <source>
        <dbReference type="ARBA" id="ARBA00004141"/>
    </source>
</evidence>
<keyword evidence="5 6" id="KW-0472">Membrane</keyword>
<evidence type="ECO:0000313" key="8">
    <source>
        <dbReference type="EMBL" id="ATP20533.1"/>
    </source>
</evidence>
<comment type="subcellular location">
    <subcellularLocation>
        <location evidence="1">Membrane</location>
        <topology evidence="1">Multi-pass membrane protein</topology>
    </subcellularLocation>
</comment>